<evidence type="ECO:0000313" key="1">
    <source>
        <dbReference type="EMBL" id="WNO29902.1"/>
    </source>
</evidence>
<accession>A0AA96KRH6</accession>
<sequence>MKLTPEMFEVLPEDHPYHGRAMREAQAFFIGFKPAITMDYFLYSVLLEEQVEMDHLLHEVMYMKDGTPYGVIFFNNEEVRQGYQDQLKETDKEEQTVMMGQLLGYPLGASKFFSRLLAGKEENFPKITVEFAGIYFISSRESIVEDIQYLLRKHEILHSDRYWNLEIRFSHQLGRTLSKLETDGNFFSIDSDPVLNLMGDKFDLIEDWVDTCFDSYHKIQEEEKNLIEKHRKPYNYKG</sequence>
<name>A0AA96KRH6_9CAUD</name>
<dbReference type="EMBL" id="OQ884030">
    <property type="protein sequence ID" value="WNO29902.1"/>
    <property type="molecule type" value="Genomic_DNA"/>
</dbReference>
<organism evidence="1">
    <name type="scientific">Bacillus phage SDFMU_Pbc</name>
    <dbReference type="NCBI Taxonomy" id="3076135"/>
    <lineage>
        <taxon>Viruses</taxon>
        <taxon>Duplodnaviria</taxon>
        <taxon>Heunggongvirae</taxon>
        <taxon>Uroviricota</taxon>
        <taxon>Caudoviricetes</taxon>
        <taxon>Herelleviridae</taxon>
        <taxon>Bastillevirinae</taxon>
        <taxon>Agatevirus</taxon>
        <taxon>Agatevirus agate</taxon>
    </lineage>
</organism>
<proteinExistence type="predicted"/>
<reference evidence="1" key="1">
    <citation type="submission" date="2023-04" db="EMBL/GenBank/DDBJ databases">
        <authorList>
            <person name="Zhang X."/>
        </authorList>
    </citation>
    <scope>NUCLEOTIDE SEQUENCE</scope>
</reference>
<protein>
    <submittedName>
        <fullName evidence="1">Uncharacterized protein</fullName>
    </submittedName>
</protein>